<organism evidence="1">
    <name type="scientific">Arundo donax</name>
    <name type="common">Giant reed</name>
    <name type="synonym">Donax arundinaceus</name>
    <dbReference type="NCBI Taxonomy" id="35708"/>
    <lineage>
        <taxon>Eukaryota</taxon>
        <taxon>Viridiplantae</taxon>
        <taxon>Streptophyta</taxon>
        <taxon>Embryophyta</taxon>
        <taxon>Tracheophyta</taxon>
        <taxon>Spermatophyta</taxon>
        <taxon>Magnoliopsida</taxon>
        <taxon>Liliopsida</taxon>
        <taxon>Poales</taxon>
        <taxon>Poaceae</taxon>
        <taxon>PACMAD clade</taxon>
        <taxon>Arundinoideae</taxon>
        <taxon>Arundineae</taxon>
        <taxon>Arundo</taxon>
    </lineage>
</organism>
<name>A0A0A9FLT9_ARUDO</name>
<reference evidence="1" key="1">
    <citation type="submission" date="2014-09" db="EMBL/GenBank/DDBJ databases">
        <authorList>
            <person name="Magalhaes I.L.F."/>
            <person name="Oliveira U."/>
            <person name="Santos F.R."/>
            <person name="Vidigal T.H.D.A."/>
            <person name="Brescovit A.D."/>
            <person name="Santos A.J."/>
        </authorList>
    </citation>
    <scope>NUCLEOTIDE SEQUENCE</scope>
    <source>
        <tissue evidence="1">Shoot tissue taken approximately 20 cm above the soil surface</tissue>
    </source>
</reference>
<protein>
    <submittedName>
        <fullName evidence="1">Uncharacterized protein</fullName>
    </submittedName>
</protein>
<reference evidence="1" key="2">
    <citation type="journal article" date="2015" name="Data Brief">
        <title>Shoot transcriptome of the giant reed, Arundo donax.</title>
        <authorList>
            <person name="Barrero R.A."/>
            <person name="Guerrero F.D."/>
            <person name="Moolhuijzen P."/>
            <person name="Goolsby J.A."/>
            <person name="Tidwell J."/>
            <person name="Bellgard S.E."/>
            <person name="Bellgard M.I."/>
        </authorList>
    </citation>
    <scope>NUCLEOTIDE SEQUENCE</scope>
    <source>
        <tissue evidence="1">Shoot tissue taken approximately 20 cm above the soil surface</tissue>
    </source>
</reference>
<sequence>MGHGDSNEPQKIGNNLLLTLHHAANESAINWMDCRTERTIRPSKQGLPYQQGEGRQF</sequence>
<accession>A0A0A9FLT9</accession>
<dbReference type="EMBL" id="GBRH01183916">
    <property type="protein sequence ID" value="JAE13980.1"/>
    <property type="molecule type" value="Transcribed_RNA"/>
</dbReference>
<evidence type="ECO:0000313" key="1">
    <source>
        <dbReference type="EMBL" id="JAE13980.1"/>
    </source>
</evidence>
<proteinExistence type="predicted"/>
<dbReference type="AlphaFoldDB" id="A0A0A9FLT9"/>